<dbReference type="EMBL" id="LAZR01052955">
    <property type="protein sequence ID" value="KKK81816.1"/>
    <property type="molecule type" value="Genomic_DNA"/>
</dbReference>
<protein>
    <submittedName>
        <fullName evidence="1">Uncharacterized protein</fullName>
    </submittedName>
</protein>
<gene>
    <name evidence="1" type="ORF">LCGC14_2809650</name>
</gene>
<accession>A0A0F9BBI8</accession>
<organism evidence="1">
    <name type="scientific">marine sediment metagenome</name>
    <dbReference type="NCBI Taxonomy" id="412755"/>
    <lineage>
        <taxon>unclassified sequences</taxon>
        <taxon>metagenomes</taxon>
        <taxon>ecological metagenomes</taxon>
    </lineage>
</organism>
<sequence>MARDVLTVAVEHATSKAGIRELGQLKGKGNGDTLAIVSRTYKPGELVFLGFVAPPPADLSPGEKTWNGVLRFKVGESVAADRCDFGQYVNVADPK</sequence>
<evidence type="ECO:0000313" key="1">
    <source>
        <dbReference type="EMBL" id="KKK81816.1"/>
    </source>
</evidence>
<comment type="caution">
    <text evidence="1">The sequence shown here is derived from an EMBL/GenBank/DDBJ whole genome shotgun (WGS) entry which is preliminary data.</text>
</comment>
<reference evidence="1" key="1">
    <citation type="journal article" date="2015" name="Nature">
        <title>Complex archaea that bridge the gap between prokaryotes and eukaryotes.</title>
        <authorList>
            <person name="Spang A."/>
            <person name="Saw J.H."/>
            <person name="Jorgensen S.L."/>
            <person name="Zaremba-Niedzwiedzka K."/>
            <person name="Martijn J."/>
            <person name="Lind A.E."/>
            <person name="van Eijk R."/>
            <person name="Schleper C."/>
            <person name="Guy L."/>
            <person name="Ettema T.J."/>
        </authorList>
    </citation>
    <scope>NUCLEOTIDE SEQUENCE</scope>
</reference>
<proteinExistence type="predicted"/>
<name>A0A0F9BBI8_9ZZZZ</name>
<dbReference type="AlphaFoldDB" id="A0A0F9BBI8"/>